<dbReference type="VEuPathDB" id="FungiDB:Z517_09339"/>
<feature type="region of interest" description="Disordered" evidence="1">
    <location>
        <begin position="245"/>
        <end position="295"/>
    </location>
</feature>
<evidence type="ECO:0000313" key="3">
    <source>
        <dbReference type="Proteomes" id="UP000053029"/>
    </source>
</evidence>
<reference evidence="2 3" key="1">
    <citation type="submission" date="2015-01" db="EMBL/GenBank/DDBJ databases">
        <title>The Genome Sequence of Fonsecaea pedrosoi CBS 271.37.</title>
        <authorList>
            <consortium name="The Broad Institute Genomics Platform"/>
            <person name="Cuomo C."/>
            <person name="de Hoog S."/>
            <person name="Gorbushina A."/>
            <person name="Stielow B."/>
            <person name="Teixiera M."/>
            <person name="Abouelleil A."/>
            <person name="Chapman S.B."/>
            <person name="Priest M."/>
            <person name="Young S.K."/>
            <person name="Wortman J."/>
            <person name="Nusbaum C."/>
            <person name="Birren B."/>
        </authorList>
    </citation>
    <scope>NUCLEOTIDE SEQUENCE [LARGE SCALE GENOMIC DNA]</scope>
    <source>
        <strain evidence="2 3">CBS 271.37</strain>
    </source>
</reference>
<protein>
    <submittedName>
        <fullName evidence="2">Uncharacterized protein</fullName>
    </submittedName>
</protein>
<dbReference type="AlphaFoldDB" id="A0A0D2GE21"/>
<dbReference type="RefSeq" id="XP_013280703.1">
    <property type="nucleotide sequence ID" value="XM_013425249.1"/>
</dbReference>
<evidence type="ECO:0000256" key="1">
    <source>
        <dbReference type="SAM" id="MobiDB-lite"/>
    </source>
</evidence>
<dbReference type="EMBL" id="KN846974">
    <property type="protein sequence ID" value="KIW76895.1"/>
    <property type="molecule type" value="Genomic_DNA"/>
</dbReference>
<feature type="compositionally biased region" description="Low complexity" evidence="1">
    <location>
        <begin position="249"/>
        <end position="263"/>
    </location>
</feature>
<feature type="compositionally biased region" description="Basic and acidic residues" evidence="1">
    <location>
        <begin position="166"/>
        <end position="179"/>
    </location>
</feature>
<sequence length="295" mass="32823">MERQVDSPTTESKDGCRLVLLRSENAVGRMTLYVRIRLPVTAPSKTYSARSMCGLVDELRDGSCWLNMDTNGGVLKDMPRTKFVYTTKSKDDLLAKSVEGVSDIVNADRRSGLTQVRHHQREPGGRQHHAVVHVHVDRAVPQQHRRHVDDDDHDRGQTHVHYQTQHADHAYDPAPKDEQAAEQGLRHLQGYDADTGCVRNMITTQPECDSHYKDAINYITHAVRVSYLGVTEVRNKIGHGVIFLDGDVSAPASPTSSTSSTSPRPMSRLEPVQEPEQPHGGGRHEQAGGVREDHA</sequence>
<proteinExistence type="predicted"/>
<dbReference type="GeneID" id="25308829"/>
<dbReference type="Proteomes" id="UP000053029">
    <property type="component" value="Unassembled WGS sequence"/>
</dbReference>
<name>A0A0D2GE21_9EURO</name>
<feature type="compositionally biased region" description="Basic and acidic residues" evidence="1">
    <location>
        <begin position="282"/>
        <end position="295"/>
    </location>
</feature>
<dbReference type="OrthoDB" id="4165669at2759"/>
<dbReference type="HOGENOM" id="CLU_943455_0_0_1"/>
<evidence type="ECO:0000313" key="2">
    <source>
        <dbReference type="EMBL" id="KIW76895.1"/>
    </source>
</evidence>
<feature type="compositionally biased region" description="Basic and acidic residues" evidence="1">
    <location>
        <begin position="147"/>
        <end position="157"/>
    </location>
</feature>
<feature type="region of interest" description="Disordered" evidence="1">
    <location>
        <begin position="142"/>
        <end position="181"/>
    </location>
</feature>
<keyword evidence="3" id="KW-1185">Reference proteome</keyword>
<gene>
    <name evidence="2" type="ORF">Z517_09339</name>
</gene>
<organism evidence="2 3">
    <name type="scientific">Fonsecaea pedrosoi CBS 271.37</name>
    <dbReference type="NCBI Taxonomy" id="1442368"/>
    <lineage>
        <taxon>Eukaryota</taxon>
        <taxon>Fungi</taxon>
        <taxon>Dikarya</taxon>
        <taxon>Ascomycota</taxon>
        <taxon>Pezizomycotina</taxon>
        <taxon>Eurotiomycetes</taxon>
        <taxon>Chaetothyriomycetidae</taxon>
        <taxon>Chaetothyriales</taxon>
        <taxon>Herpotrichiellaceae</taxon>
        <taxon>Fonsecaea</taxon>
    </lineage>
</organism>
<accession>A0A0D2GE21</accession>